<dbReference type="HOGENOM" id="CLU_028410_0_0_1"/>
<feature type="region of interest" description="Disordered" evidence="1">
    <location>
        <begin position="283"/>
        <end position="312"/>
    </location>
</feature>
<gene>
    <name evidence="3" type="ORF">MAN_10047</name>
</gene>
<dbReference type="CDD" id="cd04370">
    <property type="entry name" value="BAH"/>
    <property type="match status" value="1"/>
</dbReference>
<dbReference type="PANTHER" id="PTHR46364">
    <property type="entry name" value="OS08G0421900 PROTEIN"/>
    <property type="match status" value="1"/>
</dbReference>
<evidence type="ECO:0000313" key="3">
    <source>
        <dbReference type="EMBL" id="KID60230.1"/>
    </source>
</evidence>
<dbReference type="Pfam" id="PF01426">
    <property type="entry name" value="BAH"/>
    <property type="match status" value="1"/>
</dbReference>
<protein>
    <submittedName>
        <fullName evidence="3">Ebs-bah-phd domain-containing protein</fullName>
    </submittedName>
</protein>
<dbReference type="InterPro" id="IPR001025">
    <property type="entry name" value="BAH_dom"/>
</dbReference>
<dbReference type="AlphaFoldDB" id="A0A0B4EDI7"/>
<organism evidence="3 4">
    <name type="scientific">Metarhizium anisopliae (strain ARSEF 549)</name>
    <dbReference type="NCBI Taxonomy" id="3151832"/>
    <lineage>
        <taxon>Eukaryota</taxon>
        <taxon>Fungi</taxon>
        <taxon>Dikarya</taxon>
        <taxon>Ascomycota</taxon>
        <taxon>Pezizomycotina</taxon>
        <taxon>Sordariomycetes</taxon>
        <taxon>Hypocreomycetidae</taxon>
        <taxon>Hypocreales</taxon>
        <taxon>Clavicipitaceae</taxon>
        <taxon>Metarhizium</taxon>
    </lineage>
</organism>
<sequence>MAPRSRKRRRSSNEDRRGGCPFTVTTITEQRSNRASKKSKQHDDDMEERQWTQLWPFNPEGKFDSMQSMSLPYIIEPRKRWRAMTRYHNFILNGRKYRTHDFVYVANDDSIEAQKIASREEDVGSLLQLTKYWVAKILEIRAADEHHVYARIYWMYSPDELPPNTRHGEEMIEGRQSYHGKNELIASNHMDVINVVSIVTEAQVHQWIESNDDEVHEGLYWRQAFNIATLQLSPAELICSCQAPAHPDELLVGCTSQDCGQWLHEKCLRHAVLKQVYDRLETENPHSSDIDSDMTVTPTQIAPSSSGADGAKDISNPFPPKMGKLASTELYDGLFTATLITRNGSLHWEITDQRLGCEGNTGTWKERVNCLSCGKAID</sequence>
<dbReference type="SMART" id="SM00439">
    <property type="entry name" value="BAH"/>
    <property type="match status" value="1"/>
</dbReference>
<dbReference type="InterPro" id="IPR011011">
    <property type="entry name" value="Znf_FYVE_PHD"/>
</dbReference>
<name>A0A0B4EDI7_METAF</name>
<dbReference type="Gene3D" id="2.30.30.490">
    <property type="match status" value="1"/>
</dbReference>
<feature type="compositionally biased region" description="Basic residues" evidence="1">
    <location>
        <begin position="1"/>
        <end position="10"/>
    </location>
</feature>
<evidence type="ECO:0000259" key="2">
    <source>
        <dbReference type="PROSITE" id="PS51038"/>
    </source>
</evidence>
<keyword evidence="4" id="KW-1185">Reference proteome</keyword>
<reference evidence="3 4" key="1">
    <citation type="journal article" date="2014" name="Proc. Natl. Acad. Sci. U.S.A.">
        <title>Trajectory and genomic determinants of fungal-pathogen speciation and host adaptation.</title>
        <authorList>
            <person name="Hu X."/>
            <person name="Xiao G."/>
            <person name="Zheng P."/>
            <person name="Shang Y."/>
            <person name="Su Y."/>
            <person name="Zhang X."/>
            <person name="Liu X."/>
            <person name="Zhan S."/>
            <person name="St Leger R.J."/>
            <person name="Wang C."/>
        </authorList>
    </citation>
    <scope>NUCLEOTIDE SEQUENCE [LARGE SCALE GENOMIC DNA]</scope>
    <source>
        <strain evidence="3 4">ARSEF 549</strain>
    </source>
</reference>
<feature type="region of interest" description="Disordered" evidence="1">
    <location>
        <begin position="1"/>
        <end position="48"/>
    </location>
</feature>
<evidence type="ECO:0000313" key="4">
    <source>
        <dbReference type="Proteomes" id="UP000031186"/>
    </source>
</evidence>
<feature type="compositionally biased region" description="Polar residues" evidence="1">
    <location>
        <begin position="294"/>
        <end position="307"/>
    </location>
</feature>
<feature type="non-terminal residue" evidence="3">
    <location>
        <position position="1"/>
    </location>
</feature>
<dbReference type="InterPro" id="IPR043151">
    <property type="entry name" value="BAH_sf"/>
</dbReference>
<comment type="caution">
    <text evidence="3">The sequence shown here is derived from an EMBL/GenBank/DDBJ whole genome shotgun (WGS) entry which is preliminary data.</text>
</comment>
<evidence type="ECO:0000256" key="1">
    <source>
        <dbReference type="SAM" id="MobiDB-lite"/>
    </source>
</evidence>
<dbReference type="SUPFAM" id="SSF57903">
    <property type="entry name" value="FYVE/PHD zinc finger"/>
    <property type="match status" value="1"/>
</dbReference>
<dbReference type="VEuPathDB" id="FungiDB:MAN_10047"/>
<accession>A0A0B4EDI7</accession>
<feature type="domain" description="BAH" evidence="2">
    <location>
        <begin position="95"/>
        <end position="236"/>
    </location>
</feature>
<dbReference type="EMBL" id="AZNF01000020">
    <property type="protein sequence ID" value="KID60230.1"/>
    <property type="molecule type" value="Genomic_DNA"/>
</dbReference>
<dbReference type="PROSITE" id="PS51038">
    <property type="entry name" value="BAH"/>
    <property type="match status" value="1"/>
</dbReference>
<proteinExistence type="predicted"/>
<dbReference type="Proteomes" id="UP000031186">
    <property type="component" value="Unassembled WGS sequence"/>
</dbReference>
<dbReference type="GO" id="GO:0003682">
    <property type="term" value="F:chromatin binding"/>
    <property type="evidence" value="ECO:0007669"/>
    <property type="project" value="InterPro"/>
</dbReference>